<feature type="compositionally biased region" description="Basic and acidic residues" evidence="2">
    <location>
        <begin position="187"/>
        <end position="197"/>
    </location>
</feature>
<keyword evidence="4" id="KW-1185">Reference proteome</keyword>
<keyword evidence="1" id="KW-0175">Coiled coil</keyword>
<comment type="caution">
    <text evidence="3">The sequence shown here is derived from an EMBL/GenBank/DDBJ whole genome shotgun (WGS) entry which is preliminary data.</text>
</comment>
<dbReference type="AlphaFoldDB" id="A0AAD4UL55"/>
<dbReference type="GO" id="GO:0043065">
    <property type="term" value="P:positive regulation of apoptotic process"/>
    <property type="evidence" value="ECO:0007669"/>
    <property type="project" value="TreeGrafter"/>
</dbReference>
<gene>
    <name evidence="3" type="ORF">MG293_003274</name>
</gene>
<feature type="compositionally biased region" description="Low complexity" evidence="2">
    <location>
        <begin position="116"/>
        <end position="129"/>
    </location>
</feature>
<dbReference type="InterPro" id="IPR026117">
    <property type="entry name" value="Par-4"/>
</dbReference>
<organism evidence="3 4">
    <name type="scientific">Ovis ammon polii</name>
    <dbReference type="NCBI Taxonomy" id="230172"/>
    <lineage>
        <taxon>Eukaryota</taxon>
        <taxon>Metazoa</taxon>
        <taxon>Chordata</taxon>
        <taxon>Craniata</taxon>
        <taxon>Vertebrata</taxon>
        <taxon>Euteleostomi</taxon>
        <taxon>Mammalia</taxon>
        <taxon>Eutheria</taxon>
        <taxon>Laurasiatheria</taxon>
        <taxon>Artiodactyla</taxon>
        <taxon>Ruminantia</taxon>
        <taxon>Pecora</taxon>
        <taxon>Bovidae</taxon>
        <taxon>Caprinae</taxon>
        <taxon>Ovis</taxon>
    </lineage>
</organism>
<dbReference type="GO" id="GO:0006915">
    <property type="term" value="P:apoptotic process"/>
    <property type="evidence" value="ECO:0007669"/>
    <property type="project" value="InterPro"/>
</dbReference>
<feature type="coiled-coil region" evidence="1">
    <location>
        <begin position="270"/>
        <end position="346"/>
    </location>
</feature>
<reference evidence="3" key="1">
    <citation type="submission" date="2022-03" db="EMBL/GenBank/DDBJ databases">
        <title>Genomic analyses of argali, domestic sheep and their hybrids provide insights into chromosomal evolution, heterosis and genetic basis of agronomic traits.</title>
        <authorList>
            <person name="Li M."/>
        </authorList>
    </citation>
    <scope>NUCLEOTIDE SEQUENCE</scope>
    <source>
        <strain evidence="3">CAU-MHL-2022a</strain>
        <tissue evidence="3">Skin</tissue>
    </source>
</reference>
<evidence type="ECO:0000313" key="4">
    <source>
        <dbReference type="Proteomes" id="UP001214576"/>
    </source>
</evidence>
<proteinExistence type="predicted"/>
<accession>A0AAD4UL55</accession>
<feature type="region of interest" description="Disordered" evidence="2">
    <location>
        <begin position="227"/>
        <end position="258"/>
    </location>
</feature>
<feature type="compositionally biased region" description="Basic and acidic residues" evidence="2">
    <location>
        <begin position="247"/>
        <end position="258"/>
    </location>
</feature>
<evidence type="ECO:0000313" key="3">
    <source>
        <dbReference type="EMBL" id="KAI4546719.1"/>
    </source>
</evidence>
<dbReference type="PANTHER" id="PTHR15093">
    <property type="entry name" value="PROSTATE APOPTOSIS RESPONSE PROTEIN PAR-4"/>
    <property type="match status" value="1"/>
</dbReference>
<evidence type="ECO:0000256" key="1">
    <source>
        <dbReference type="SAM" id="Coils"/>
    </source>
</evidence>
<feature type="compositionally biased region" description="Basic and acidic residues" evidence="2">
    <location>
        <begin position="130"/>
        <end position="143"/>
    </location>
</feature>
<sequence length="628" mass="68785">MATGGYRTGGGGGSTTDFLEEWKAKREKMRAKQNPPGPAAPAGGTGDAAGKLPPGALGTSAAAAAAANELNNNLPGGGPAGAAPAAPGPGGVNCAVGPAPLSRAAPGPRRPEDESPPAAAATSGAAPARGGEEERDCAPEKGKSSGPSARKGKGQIEKRKLREKRRSTGVVNIPAAECLDEYEDDEAGQKERKREDAITQQNTMQNEAVSLLDPGSSYLLQEPSRTVSGRYKSTTTASEEDVSSRFPRTDRSGFSRYNRDANASGNLVSSSTLEKKIEDLEKEVVRERQENVRLVRLMQEKEEMIGKLREEIDLLNRDLDDIEDENEQLKQENKTLLKVVGQLTRTCNLAKEKSKDFGFSADNRCAARSARTLPPEKTRNAHRVSDDTAPQWNEKTFHFFPCLDDGTSQVCSPWQDDSIWYVEKKILSCVLFTNWKILKEMGIPDHLTCLLRNPYAGQEEIEPNMEQWTGSKLGKEYVKAVCCYPAYLTHMQSISCEMLGWMKPKLESSLPGEISITSDMQMTPPLWQKSEEEQKSPLMKVKEESEKAGLKLNIQKTKIIASGSITSWQINGETVETVIDFIFLSSKITADGDCSYKIKRCLLLGRKTMTNLEDILKSRDITLLTKVH</sequence>
<protein>
    <submittedName>
        <fullName evidence="3">Uncharacterized protein</fullName>
    </submittedName>
</protein>
<feature type="compositionally biased region" description="Polar residues" evidence="2">
    <location>
        <begin position="227"/>
        <end position="237"/>
    </location>
</feature>
<name>A0AAD4UL55_OVIAM</name>
<feature type="compositionally biased region" description="Gly residues" evidence="2">
    <location>
        <begin position="1"/>
        <end position="14"/>
    </location>
</feature>
<dbReference type="Proteomes" id="UP001214576">
    <property type="component" value="Unassembled WGS sequence"/>
</dbReference>
<dbReference type="EMBL" id="JAKZEL010000002">
    <property type="protein sequence ID" value="KAI4546719.1"/>
    <property type="molecule type" value="Genomic_DNA"/>
</dbReference>
<dbReference type="PANTHER" id="PTHR15093:SF1">
    <property type="entry name" value="PRKC APOPTOSIS WT1 REGULATOR PROTEIN"/>
    <property type="match status" value="1"/>
</dbReference>
<feature type="region of interest" description="Disordered" evidence="2">
    <location>
        <begin position="1"/>
        <end position="207"/>
    </location>
</feature>
<dbReference type="GO" id="GO:0005737">
    <property type="term" value="C:cytoplasm"/>
    <property type="evidence" value="ECO:0007669"/>
    <property type="project" value="TreeGrafter"/>
</dbReference>
<feature type="compositionally biased region" description="Polar residues" evidence="2">
    <location>
        <begin position="198"/>
        <end position="207"/>
    </location>
</feature>
<feature type="compositionally biased region" description="Low complexity" evidence="2">
    <location>
        <begin position="48"/>
        <end position="74"/>
    </location>
</feature>
<evidence type="ECO:0000256" key="2">
    <source>
        <dbReference type="SAM" id="MobiDB-lite"/>
    </source>
</evidence>